<gene>
    <name evidence="2" type="ORF">B296_00025290</name>
</gene>
<evidence type="ECO:0000313" key="3">
    <source>
        <dbReference type="Proteomes" id="UP000287651"/>
    </source>
</evidence>
<feature type="region of interest" description="Disordered" evidence="1">
    <location>
        <begin position="18"/>
        <end position="59"/>
    </location>
</feature>
<comment type="caution">
    <text evidence="2">The sequence shown here is derived from an EMBL/GenBank/DDBJ whole genome shotgun (WGS) entry which is preliminary data.</text>
</comment>
<evidence type="ECO:0000313" key="2">
    <source>
        <dbReference type="EMBL" id="RRT64688.1"/>
    </source>
</evidence>
<proteinExistence type="predicted"/>
<organism evidence="2 3">
    <name type="scientific">Ensete ventricosum</name>
    <name type="common">Abyssinian banana</name>
    <name type="synonym">Musa ensete</name>
    <dbReference type="NCBI Taxonomy" id="4639"/>
    <lineage>
        <taxon>Eukaryota</taxon>
        <taxon>Viridiplantae</taxon>
        <taxon>Streptophyta</taxon>
        <taxon>Embryophyta</taxon>
        <taxon>Tracheophyta</taxon>
        <taxon>Spermatophyta</taxon>
        <taxon>Magnoliopsida</taxon>
        <taxon>Liliopsida</taxon>
        <taxon>Zingiberales</taxon>
        <taxon>Musaceae</taxon>
        <taxon>Ensete</taxon>
    </lineage>
</organism>
<dbReference type="AlphaFoldDB" id="A0A426ZL28"/>
<name>A0A426ZL28_ENSVE</name>
<protein>
    <submittedName>
        <fullName evidence="2">Uncharacterized protein</fullName>
    </submittedName>
</protein>
<feature type="compositionally biased region" description="Basic residues" evidence="1">
    <location>
        <begin position="82"/>
        <end position="104"/>
    </location>
</feature>
<dbReference type="EMBL" id="AMZH03006095">
    <property type="protein sequence ID" value="RRT64688.1"/>
    <property type="molecule type" value="Genomic_DNA"/>
</dbReference>
<sequence>MVEICWCVGKLSRIISLSRAPKRTSTDRAHASRGPFPGPRRSRAADHGPSASAAGRGRCRGARGESLLKALREVKNEFIGNKAKKPGPLRGERPRRHCRHRAGGRLHPFPFG</sequence>
<accession>A0A426ZL28</accession>
<feature type="region of interest" description="Disordered" evidence="1">
    <location>
        <begin position="78"/>
        <end position="112"/>
    </location>
</feature>
<evidence type="ECO:0000256" key="1">
    <source>
        <dbReference type="SAM" id="MobiDB-lite"/>
    </source>
</evidence>
<reference evidence="2 3" key="1">
    <citation type="journal article" date="2014" name="Agronomy (Basel)">
        <title>A Draft Genome Sequence for Ensete ventricosum, the Drought-Tolerant Tree Against Hunger.</title>
        <authorList>
            <person name="Harrison J."/>
            <person name="Moore K.A."/>
            <person name="Paszkiewicz K."/>
            <person name="Jones T."/>
            <person name="Grant M."/>
            <person name="Ambacheew D."/>
            <person name="Muzemil S."/>
            <person name="Studholme D.J."/>
        </authorList>
    </citation>
    <scope>NUCLEOTIDE SEQUENCE [LARGE SCALE GENOMIC DNA]</scope>
</reference>
<dbReference type="Proteomes" id="UP000287651">
    <property type="component" value="Unassembled WGS sequence"/>
</dbReference>